<keyword evidence="3" id="KW-1185">Reference proteome</keyword>
<evidence type="ECO:0000313" key="3">
    <source>
        <dbReference type="Proteomes" id="UP000317318"/>
    </source>
</evidence>
<accession>A0A517R7L0</accession>
<keyword evidence="1" id="KW-0812">Transmembrane</keyword>
<keyword evidence="1" id="KW-1133">Transmembrane helix</keyword>
<organism evidence="2 3">
    <name type="scientific">Stratiformator vulcanicus</name>
    <dbReference type="NCBI Taxonomy" id="2527980"/>
    <lineage>
        <taxon>Bacteria</taxon>
        <taxon>Pseudomonadati</taxon>
        <taxon>Planctomycetota</taxon>
        <taxon>Planctomycetia</taxon>
        <taxon>Planctomycetales</taxon>
        <taxon>Planctomycetaceae</taxon>
        <taxon>Stratiformator</taxon>
    </lineage>
</organism>
<feature type="transmembrane region" description="Helical" evidence="1">
    <location>
        <begin position="44"/>
        <end position="64"/>
    </location>
</feature>
<dbReference type="Proteomes" id="UP000317318">
    <property type="component" value="Chromosome"/>
</dbReference>
<evidence type="ECO:0000313" key="2">
    <source>
        <dbReference type="EMBL" id="QDT39874.1"/>
    </source>
</evidence>
<evidence type="ECO:0000256" key="1">
    <source>
        <dbReference type="SAM" id="Phobius"/>
    </source>
</evidence>
<keyword evidence="1" id="KW-0472">Membrane</keyword>
<gene>
    <name evidence="2" type="ORF">Pan189_42860</name>
</gene>
<proteinExistence type="predicted"/>
<dbReference type="AlphaFoldDB" id="A0A517R7L0"/>
<dbReference type="KEGG" id="svp:Pan189_42860"/>
<protein>
    <submittedName>
        <fullName evidence="2">Uncharacterized protein</fullName>
    </submittedName>
</protein>
<reference evidence="2 3" key="1">
    <citation type="submission" date="2019-02" db="EMBL/GenBank/DDBJ databases">
        <title>Deep-cultivation of Planctomycetes and their phenomic and genomic characterization uncovers novel biology.</title>
        <authorList>
            <person name="Wiegand S."/>
            <person name="Jogler M."/>
            <person name="Boedeker C."/>
            <person name="Pinto D."/>
            <person name="Vollmers J."/>
            <person name="Rivas-Marin E."/>
            <person name="Kohn T."/>
            <person name="Peeters S.H."/>
            <person name="Heuer A."/>
            <person name="Rast P."/>
            <person name="Oberbeckmann S."/>
            <person name="Bunk B."/>
            <person name="Jeske O."/>
            <person name="Meyerdierks A."/>
            <person name="Storesund J.E."/>
            <person name="Kallscheuer N."/>
            <person name="Luecker S."/>
            <person name="Lage O.M."/>
            <person name="Pohl T."/>
            <person name="Merkel B.J."/>
            <person name="Hornburger P."/>
            <person name="Mueller R.-W."/>
            <person name="Bruemmer F."/>
            <person name="Labrenz M."/>
            <person name="Spormann A.M."/>
            <person name="Op den Camp H."/>
            <person name="Overmann J."/>
            <person name="Amann R."/>
            <person name="Jetten M.S.M."/>
            <person name="Mascher T."/>
            <person name="Medema M.H."/>
            <person name="Devos D.P."/>
            <person name="Kaster A.-K."/>
            <person name="Ovreas L."/>
            <person name="Rohde M."/>
            <person name="Galperin M.Y."/>
            <person name="Jogler C."/>
        </authorList>
    </citation>
    <scope>NUCLEOTIDE SEQUENCE [LARGE SCALE GENOMIC DNA]</scope>
    <source>
        <strain evidence="2 3">Pan189</strain>
    </source>
</reference>
<feature type="transmembrane region" description="Helical" evidence="1">
    <location>
        <begin position="12"/>
        <end position="38"/>
    </location>
</feature>
<dbReference type="EMBL" id="CP036268">
    <property type="protein sequence ID" value="QDT39874.1"/>
    <property type="molecule type" value="Genomic_DNA"/>
</dbReference>
<sequence>MPSLSNRDQSAGCFAIAVLFGSAMIFAATGLQYAILFFGTGRHGVVAMIFLMIATPFAISGEAARRWRRHRVKRGDEVQSNEKP</sequence>
<name>A0A517R7L0_9PLAN</name>
<dbReference type="RefSeq" id="WP_145365983.1">
    <property type="nucleotide sequence ID" value="NZ_CP036268.1"/>
</dbReference>